<name>A0A918W5Q5_9GAMM</name>
<reference evidence="1" key="2">
    <citation type="submission" date="2020-09" db="EMBL/GenBank/DDBJ databases">
        <authorList>
            <person name="Sun Q."/>
            <person name="Kim S."/>
        </authorList>
    </citation>
    <scope>NUCLEOTIDE SEQUENCE</scope>
    <source>
        <strain evidence="1">KCTC 23077</strain>
    </source>
</reference>
<sequence length="87" mass="9758">MLGGTKWEADELPTEEEVTVYEAAAPCFRVYHDGNEVEMRARLAELEAAVTKRKAIKEWLRARGCEARTPDEAVFALFDMLQAARAG</sequence>
<evidence type="ECO:0000313" key="1">
    <source>
        <dbReference type="EMBL" id="GHA74947.1"/>
    </source>
</evidence>
<proteinExistence type="predicted"/>
<dbReference type="AlphaFoldDB" id="A0A918W5Q5"/>
<dbReference type="RefSeq" id="WP_189453897.1">
    <property type="nucleotide sequence ID" value="NZ_BMYD01000001.1"/>
</dbReference>
<dbReference type="EMBL" id="BMYD01000001">
    <property type="protein sequence ID" value="GHA74947.1"/>
    <property type="molecule type" value="Genomic_DNA"/>
</dbReference>
<evidence type="ECO:0000313" key="2">
    <source>
        <dbReference type="Proteomes" id="UP000646426"/>
    </source>
</evidence>
<accession>A0A918W5Q5</accession>
<reference evidence="1" key="1">
    <citation type="journal article" date="2014" name="Int. J. Syst. Evol. Microbiol.">
        <title>Complete genome sequence of Corynebacterium casei LMG S-19264T (=DSM 44701T), isolated from a smear-ripened cheese.</title>
        <authorList>
            <consortium name="US DOE Joint Genome Institute (JGI-PGF)"/>
            <person name="Walter F."/>
            <person name="Albersmeier A."/>
            <person name="Kalinowski J."/>
            <person name="Ruckert C."/>
        </authorList>
    </citation>
    <scope>NUCLEOTIDE SEQUENCE</scope>
    <source>
        <strain evidence="1">KCTC 23077</strain>
    </source>
</reference>
<comment type="caution">
    <text evidence="1">The sequence shown here is derived from an EMBL/GenBank/DDBJ whole genome shotgun (WGS) entry which is preliminary data.</text>
</comment>
<organism evidence="1 2">
    <name type="scientific">Cognatilysobacter bugurensis</name>
    <dbReference type="NCBI Taxonomy" id="543356"/>
    <lineage>
        <taxon>Bacteria</taxon>
        <taxon>Pseudomonadati</taxon>
        <taxon>Pseudomonadota</taxon>
        <taxon>Gammaproteobacteria</taxon>
        <taxon>Lysobacterales</taxon>
        <taxon>Lysobacteraceae</taxon>
        <taxon>Cognatilysobacter</taxon>
    </lineage>
</organism>
<gene>
    <name evidence="1" type="ORF">GCM10007067_10010</name>
</gene>
<protein>
    <submittedName>
        <fullName evidence="1">Uncharacterized protein</fullName>
    </submittedName>
</protein>
<dbReference type="Proteomes" id="UP000646426">
    <property type="component" value="Unassembled WGS sequence"/>
</dbReference>
<keyword evidence="2" id="KW-1185">Reference proteome</keyword>